<dbReference type="EMBL" id="LZYO01000207">
    <property type="protein sequence ID" value="ODH25970.1"/>
    <property type="molecule type" value="Genomic_DNA"/>
</dbReference>
<dbReference type="VEuPathDB" id="FungiDB:PABG_00535"/>
<dbReference type="Proteomes" id="UP000242814">
    <property type="component" value="Unassembled WGS sequence"/>
</dbReference>
<evidence type="ECO:0000313" key="3">
    <source>
        <dbReference type="Proteomes" id="UP000242814"/>
    </source>
</evidence>
<reference evidence="2 3" key="1">
    <citation type="submission" date="2016-06" db="EMBL/GenBank/DDBJ databases">
        <authorList>
            <person name="Kjaerup R.B."/>
            <person name="Dalgaard T.S."/>
            <person name="Juul-Madsen H.R."/>
        </authorList>
    </citation>
    <scope>NUCLEOTIDE SEQUENCE [LARGE SCALE GENOMIC DNA]</scope>
    <source>
        <strain evidence="2 3">Pb300</strain>
    </source>
</reference>
<feature type="compositionally biased region" description="Basic residues" evidence="1">
    <location>
        <begin position="14"/>
        <end position="24"/>
    </location>
</feature>
<sequence length="227" mass="25379">MKDEYAADRSDKKNKSRNQYKIKKHDLGYCSPEPKTLAPPQTAQPDFHDDATATSAKFQQIPDSRSRFQLIWVNFSLVETRIEDLQMSLDLKYWKNLSTQMKGYSTCICTSPSSSEDIFRICGGGGLSGICLNPAYLARSEVCHLPLNDTRPTAIAAEVAGSRILEVSGLIPHMQTLQVAGQYRERGKRSQLGEHEVTPFQSFCAAADCGYGSNNPETNSFRAMFWH</sequence>
<feature type="compositionally biased region" description="Basic and acidic residues" evidence="1">
    <location>
        <begin position="1"/>
        <end position="13"/>
    </location>
</feature>
<gene>
    <name evidence="2" type="ORF">ACO22_04921</name>
</gene>
<evidence type="ECO:0000313" key="2">
    <source>
        <dbReference type="EMBL" id="ODH25970.1"/>
    </source>
</evidence>
<accession>A0A1D2JC10</accession>
<name>A0A1D2JC10_PARBR</name>
<comment type="caution">
    <text evidence="2">The sequence shown here is derived from an EMBL/GenBank/DDBJ whole genome shotgun (WGS) entry which is preliminary data.</text>
</comment>
<evidence type="ECO:0000256" key="1">
    <source>
        <dbReference type="SAM" id="MobiDB-lite"/>
    </source>
</evidence>
<organism evidence="2 3">
    <name type="scientific">Paracoccidioides brasiliensis</name>
    <dbReference type="NCBI Taxonomy" id="121759"/>
    <lineage>
        <taxon>Eukaryota</taxon>
        <taxon>Fungi</taxon>
        <taxon>Dikarya</taxon>
        <taxon>Ascomycota</taxon>
        <taxon>Pezizomycotina</taxon>
        <taxon>Eurotiomycetes</taxon>
        <taxon>Eurotiomycetidae</taxon>
        <taxon>Onygenales</taxon>
        <taxon>Ajellomycetaceae</taxon>
        <taxon>Paracoccidioides</taxon>
    </lineage>
</organism>
<protein>
    <submittedName>
        <fullName evidence="2">Uncharacterized protein</fullName>
    </submittedName>
</protein>
<feature type="region of interest" description="Disordered" evidence="1">
    <location>
        <begin position="1"/>
        <end position="52"/>
    </location>
</feature>
<dbReference type="VEuPathDB" id="FungiDB:PADG_02954"/>
<dbReference type="AlphaFoldDB" id="A0A1D2JC10"/>
<proteinExistence type="predicted"/>